<feature type="compositionally biased region" description="Basic and acidic residues" evidence="1">
    <location>
        <begin position="1"/>
        <end position="12"/>
    </location>
</feature>
<dbReference type="Proteomes" id="UP000636800">
    <property type="component" value="Unassembled WGS sequence"/>
</dbReference>
<evidence type="ECO:0000313" key="3">
    <source>
        <dbReference type="EMBL" id="KAG0446995.1"/>
    </source>
</evidence>
<dbReference type="AlphaFoldDB" id="A0A835U407"/>
<evidence type="ECO:0000313" key="4">
    <source>
        <dbReference type="Proteomes" id="UP000636800"/>
    </source>
</evidence>
<protein>
    <submittedName>
        <fullName evidence="3">Uncharacterized protein</fullName>
    </submittedName>
</protein>
<gene>
    <name evidence="2" type="ORF">HPP92_028562</name>
    <name evidence="3" type="ORF">HPP92_028567</name>
</gene>
<proteinExistence type="predicted"/>
<dbReference type="EMBL" id="JADCNL010000523">
    <property type="protein sequence ID" value="KAG0446995.1"/>
    <property type="molecule type" value="Genomic_DNA"/>
</dbReference>
<dbReference type="Proteomes" id="UP000639772">
    <property type="component" value="Unassembled WGS sequence"/>
</dbReference>
<accession>A0A835U407</accession>
<evidence type="ECO:0000256" key="1">
    <source>
        <dbReference type="SAM" id="MobiDB-lite"/>
    </source>
</evidence>
<evidence type="ECO:0000313" key="2">
    <source>
        <dbReference type="EMBL" id="KAG0446939.1"/>
    </source>
</evidence>
<sequence>MRLGEGEGRLDSDWDSDWDLEEDEDSKVEGKTRWLPSPVLDVLSRYSKHWNDPRPFQKVTSCRSLFSLPQRWISSTTDLPAGWTSGFGAGQRLQEPPSDAVYMVSARKDLGVRIYLLYQGFGRTSRKCLGDWGSKCRKSTLINSNCEKKKGER</sequence>
<name>A0A835U407_VANPL</name>
<reference evidence="4 5" key="1">
    <citation type="journal article" date="2020" name="Nat. Food">
        <title>A phased Vanilla planifolia genome enables genetic improvement of flavour and production.</title>
        <authorList>
            <person name="Hasing T."/>
            <person name="Tang H."/>
            <person name="Brym M."/>
            <person name="Khazi F."/>
            <person name="Huang T."/>
            <person name="Chambers A.H."/>
        </authorList>
    </citation>
    <scope>NUCLEOTIDE SEQUENCE [LARGE SCALE GENOMIC DNA]</scope>
    <source>
        <tissue evidence="3">Leaf</tissue>
    </source>
</reference>
<comment type="caution">
    <text evidence="3">The sequence shown here is derived from an EMBL/GenBank/DDBJ whole genome shotgun (WGS) entry which is preliminary data.</text>
</comment>
<evidence type="ECO:0000313" key="5">
    <source>
        <dbReference type="Proteomes" id="UP000639772"/>
    </source>
</evidence>
<organism evidence="3 4">
    <name type="scientific">Vanilla planifolia</name>
    <name type="common">Vanilla</name>
    <dbReference type="NCBI Taxonomy" id="51239"/>
    <lineage>
        <taxon>Eukaryota</taxon>
        <taxon>Viridiplantae</taxon>
        <taxon>Streptophyta</taxon>
        <taxon>Embryophyta</taxon>
        <taxon>Tracheophyta</taxon>
        <taxon>Spermatophyta</taxon>
        <taxon>Magnoliopsida</taxon>
        <taxon>Liliopsida</taxon>
        <taxon>Asparagales</taxon>
        <taxon>Orchidaceae</taxon>
        <taxon>Vanilloideae</taxon>
        <taxon>Vanilleae</taxon>
        <taxon>Vanilla</taxon>
    </lineage>
</organism>
<dbReference type="EMBL" id="JADCNM010000524">
    <property type="protein sequence ID" value="KAG0446939.1"/>
    <property type="molecule type" value="Genomic_DNA"/>
</dbReference>
<feature type="region of interest" description="Disordered" evidence="1">
    <location>
        <begin position="1"/>
        <end position="29"/>
    </location>
</feature>
<feature type="compositionally biased region" description="Acidic residues" evidence="1">
    <location>
        <begin position="13"/>
        <end position="26"/>
    </location>
</feature>
<keyword evidence="4" id="KW-1185">Reference proteome</keyword>